<name>G4U0B7_SERID</name>
<proteinExistence type="predicted"/>
<comment type="caution">
    <text evidence="2">The sequence shown here is derived from an EMBL/GenBank/DDBJ whole genome shotgun (WGS) entry which is preliminary data.</text>
</comment>
<organism evidence="2 3">
    <name type="scientific">Serendipita indica (strain DSM 11827)</name>
    <name type="common">Root endophyte fungus</name>
    <name type="synonym">Piriformospora indica</name>
    <dbReference type="NCBI Taxonomy" id="1109443"/>
    <lineage>
        <taxon>Eukaryota</taxon>
        <taxon>Fungi</taxon>
        <taxon>Dikarya</taxon>
        <taxon>Basidiomycota</taxon>
        <taxon>Agaricomycotina</taxon>
        <taxon>Agaricomycetes</taxon>
        <taxon>Sebacinales</taxon>
        <taxon>Serendipitaceae</taxon>
        <taxon>Serendipita</taxon>
    </lineage>
</organism>
<sequence length="226" mass="25880">MDIIITTFSSLFLGTILLLRAIPWWPVIKIAITLSFIIIPLMLLLRHLRNHPLSEGSAAYLWSGLWILSYTRLTMRIYKYLQSNGIVRYRLSRLPTEIWYQILTFALDMPEIMDSICTFEIIWEEPDPDAHQATSRASIPILRRTESSARGTHATKARIEPSLLGVEQHSAALSDRVVLRPSRRLPHGQAARTDIGRHPYATKRWRVLDELGEGSRPSSLAYPCHL</sequence>
<evidence type="ECO:0000256" key="1">
    <source>
        <dbReference type="SAM" id="Phobius"/>
    </source>
</evidence>
<dbReference type="HOGENOM" id="CLU_1225190_0_0_1"/>
<protein>
    <submittedName>
        <fullName evidence="2">Uncharacterized protein</fullName>
    </submittedName>
</protein>
<accession>G4U0B7</accession>
<feature type="transmembrane region" description="Helical" evidence="1">
    <location>
        <begin position="28"/>
        <end position="45"/>
    </location>
</feature>
<keyword evidence="1" id="KW-1133">Transmembrane helix</keyword>
<gene>
    <name evidence="2" type="ORF">PIIN_10995</name>
</gene>
<keyword evidence="1" id="KW-0472">Membrane</keyword>
<dbReference type="EMBL" id="CAFZ01001184">
    <property type="protein sequence ID" value="CCA77010.1"/>
    <property type="molecule type" value="Genomic_DNA"/>
</dbReference>
<evidence type="ECO:0000313" key="2">
    <source>
        <dbReference type="EMBL" id="CCA77010.1"/>
    </source>
</evidence>
<dbReference type="AlphaFoldDB" id="G4U0B7"/>
<dbReference type="InParanoid" id="G4U0B7"/>
<keyword evidence="3" id="KW-1185">Reference proteome</keyword>
<evidence type="ECO:0000313" key="3">
    <source>
        <dbReference type="Proteomes" id="UP000007148"/>
    </source>
</evidence>
<keyword evidence="1" id="KW-0812">Transmembrane</keyword>
<dbReference type="Proteomes" id="UP000007148">
    <property type="component" value="Unassembled WGS sequence"/>
</dbReference>
<reference evidence="2 3" key="1">
    <citation type="journal article" date="2011" name="PLoS Pathog.">
        <title>Endophytic Life Strategies Decoded by Genome and Transcriptome Analyses of the Mutualistic Root Symbiont Piriformospora indica.</title>
        <authorList>
            <person name="Zuccaro A."/>
            <person name="Lahrmann U."/>
            <person name="Guldener U."/>
            <person name="Langen G."/>
            <person name="Pfiffi S."/>
            <person name="Biedenkopf D."/>
            <person name="Wong P."/>
            <person name="Samans B."/>
            <person name="Grimm C."/>
            <person name="Basiewicz M."/>
            <person name="Murat C."/>
            <person name="Martin F."/>
            <person name="Kogel K.H."/>
        </authorList>
    </citation>
    <scope>NUCLEOTIDE SEQUENCE [LARGE SCALE GENOMIC DNA]</scope>
    <source>
        <strain evidence="2 3">DSM 11827</strain>
    </source>
</reference>